<dbReference type="InterPro" id="IPR039927">
    <property type="entry name" value="Ribosomal_mL43"/>
</dbReference>
<comment type="similarity">
    <text evidence="2">Belongs to the mitochondrion-specific ribosomal protein mL43 family.</text>
</comment>
<sequence length="161" mass="18141">FPYGYGALANVVKDAKNVHLSPQKALNGSAPGAFVFPCRKIVLNYCEVSGSSKGMREYIIEDSINLAESIPMVEVVVQPRASKHPEIRAFYNNGFQVTESVRNSAKDQIQNSISKLLGFAGYKERYWKSEVISYNKSVRGIWSPFHAAPFTFRKVPKRDEY</sequence>
<evidence type="ECO:0000256" key="4">
    <source>
        <dbReference type="ARBA" id="ARBA00023128"/>
    </source>
</evidence>
<dbReference type="GO" id="GO:0005762">
    <property type="term" value="C:mitochondrial large ribosomal subunit"/>
    <property type="evidence" value="ECO:0007669"/>
    <property type="project" value="TreeGrafter"/>
</dbReference>
<dbReference type="PANTHER" id="PTHR21396:SF2">
    <property type="entry name" value="LARGE RIBOSOMAL SUBUNIT PROTEIN ML43"/>
    <property type="match status" value="1"/>
</dbReference>
<proteinExistence type="inferred from homology"/>
<accession>A0A2T9Y9P2</accession>
<organism evidence="8 9">
    <name type="scientific">Smittium megazygosporum</name>
    <dbReference type="NCBI Taxonomy" id="133381"/>
    <lineage>
        <taxon>Eukaryota</taxon>
        <taxon>Fungi</taxon>
        <taxon>Fungi incertae sedis</taxon>
        <taxon>Zoopagomycota</taxon>
        <taxon>Kickxellomycotina</taxon>
        <taxon>Harpellomycetes</taxon>
        <taxon>Harpellales</taxon>
        <taxon>Legeriomycetaceae</taxon>
        <taxon>Smittium</taxon>
    </lineage>
</organism>
<dbReference type="PANTHER" id="PTHR21396">
    <property type="entry name" value="39S RIBOSOMAL PROTEIN L43"/>
    <property type="match status" value="1"/>
</dbReference>
<dbReference type="Gene3D" id="3.40.30.10">
    <property type="entry name" value="Glutaredoxin"/>
    <property type="match status" value="1"/>
</dbReference>
<dbReference type="STRING" id="133381.A0A2T9Y9P2"/>
<dbReference type="GO" id="GO:0003735">
    <property type="term" value="F:structural constituent of ribosome"/>
    <property type="evidence" value="ECO:0007669"/>
    <property type="project" value="InterPro"/>
</dbReference>
<keyword evidence="5" id="KW-0687">Ribonucleoprotein</keyword>
<comment type="subcellular location">
    <subcellularLocation>
        <location evidence="1">Mitochondrion</location>
    </subcellularLocation>
</comment>
<protein>
    <recommendedName>
        <fullName evidence="6">Large ribosomal subunit protein mL43</fullName>
    </recommendedName>
</protein>
<keyword evidence="9" id="KW-1185">Reference proteome</keyword>
<dbReference type="AlphaFoldDB" id="A0A2T9Y9P2"/>
<dbReference type="Pfam" id="PF05047">
    <property type="entry name" value="L51_S25_CI-B8"/>
    <property type="match status" value="1"/>
</dbReference>
<reference evidence="8 9" key="1">
    <citation type="journal article" date="2018" name="MBio">
        <title>Comparative Genomics Reveals the Core Gene Toolbox for the Fungus-Insect Symbiosis.</title>
        <authorList>
            <person name="Wang Y."/>
            <person name="Stata M."/>
            <person name="Wang W."/>
            <person name="Stajich J.E."/>
            <person name="White M.M."/>
            <person name="Moncalvo J.M."/>
        </authorList>
    </citation>
    <scope>NUCLEOTIDE SEQUENCE [LARGE SCALE GENOMIC DNA]</scope>
    <source>
        <strain evidence="8 9">SC-DP-2</strain>
    </source>
</reference>
<evidence type="ECO:0000313" key="8">
    <source>
        <dbReference type="EMBL" id="PVU89027.1"/>
    </source>
</evidence>
<keyword evidence="3" id="KW-0689">Ribosomal protein</keyword>
<evidence type="ECO:0000259" key="7">
    <source>
        <dbReference type="SMART" id="SM00916"/>
    </source>
</evidence>
<dbReference type="OrthoDB" id="88at2759"/>
<name>A0A2T9Y9P2_9FUNG</name>
<feature type="domain" description="Ribosomal protein/NADH dehydrogenase" evidence="7">
    <location>
        <begin position="47"/>
        <end position="120"/>
    </location>
</feature>
<evidence type="ECO:0000256" key="6">
    <source>
        <dbReference type="ARBA" id="ARBA00035188"/>
    </source>
</evidence>
<gene>
    <name evidence="8" type="ORF">BB560_006324</name>
</gene>
<feature type="non-terminal residue" evidence="8">
    <location>
        <position position="1"/>
    </location>
</feature>
<dbReference type="GO" id="GO:0032543">
    <property type="term" value="P:mitochondrial translation"/>
    <property type="evidence" value="ECO:0007669"/>
    <property type="project" value="InterPro"/>
</dbReference>
<dbReference type="SUPFAM" id="SSF52833">
    <property type="entry name" value="Thioredoxin-like"/>
    <property type="match status" value="1"/>
</dbReference>
<evidence type="ECO:0000256" key="5">
    <source>
        <dbReference type="ARBA" id="ARBA00023274"/>
    </source>
</evidence>
<dbReference type="InterPro" id="IPR036249">
    <property type="entry name" value="Thioredoxin-like_sf"/>
</dbReference>
<evidence type="ECO:0000256" key="2">
    <source>
        <dbReference type="ARBA" id="ARBA00006073"/>
    </source>
</evidence>
<evidence type="ECO:0000256" key="3">
    <source>
        <dbReference type="ARBA" id="ARBA00022980"/>
    </source>
</evidence>
<evidence type="ECO:0000313" key="9">
    <source>
        <dbReference type="Proteomes" id="UP000245609"/>
    </source>
</evidence>
<comment type="caution">
    <text evidence="8">The sequence shown here is derived from an EMBL/GenBank/DDBJ whole genome shotgun (WGS) entry which is preliminary data.</text>
</comment>
<evidence type="ECO:0000256" key="1">
    <source>
        <dbReference type="ARBA" id="ARBA00004173"/>
    </source>
</evidence>
<dbReference type="SMART" id="SM00916">
    <property type="entry name" value="L51_S25_CI-B8"/>
    <property type="match status" value="1"/>
</dbReference>
<dbReference type="Proteomes" id="UP000245609">
    <property type="component" value="Unassembled WGS sequence"/>
</dbReference>
<dbReference type="InterPro" id="IPR007741">
    <property type="entry name" value="Ribosomal_mL43/mS25/NADH_DH"/>
</dbReference>
<keyword evidence="4" id="KW-0496">Mitochondrion</keyword>
<dbReference type="EMBL" id="MBFS01003095">
    <property type="protein sequence ID" value="PVU89027.1"/>
    <property type="molecule type" value="Genomic_DNA"/>
</dbReference>